<evidence type="ECO:0000313" key="4">
    <source>
        <dbReference type="Proteomes" id="UP001242480"/>
    </source>
</evidence>
<feature type="signal peptide" evidence="2">
    <location>
        <begin position="1"/>
        <end position="19"/>
    </location>
</feature>
<keyword evidence="4" id="KW-1185">Reference proteome</keyword>
<feature type="chain" id="PRO_5045959905" evidence="2">
    <location>
        <begin position="20"/>
        <end position="200"/>
    </location>
</feature>
<evidence type="ECO:0000313" key="3">
    <source>
        <dbReference type="EMBL" id="MDQ0467073.1"/>
    </source>
</evidence>
<accession>A0ABU0IYI2</accession>
<organism evidence="3 4">
    <name type="scientific">Labrys wisconsinensis</name>
    <dbReference type="NCBI Taxonomy" id="425677"/>
    <lineage>
        <taxon>Bacteria</taxon>
        <taxon>Pseudomonadati</taxon>
        <taxon>Pseudomonadota</taxon>
        <taxon>Alphaproteobacteria</taxon>
        <taxon>Hyphomicrobiales</taxon>
        <taxon>Xanthobacteraceae</taxon>
        <taxon>Labrys</taxon>
    </lineage>
</organism>
<dbReference type="Proteomes" id="UP001242480">
    <property type="component" value="Unassembled WGS sequence"/>
</dbReference>
<dbReference type="RefSeq" id="WP_307266259.1">
    <property type="nucleotide sequence ID" value="NZ_JAUSVX010000001.1"/>
</dbReference>
<keyword evidence="2" id="KW-0732">Signal</keyword>
<sequence>MFRASIVTMLLLAAPAALAQSAQGDWPCVQRRIATISAGSVWSGPDLAAASADWGQDFEAASLARQLASRRTPLEEVDGLVDGFAQKAGAAKSERLLRVFAGVLELTNTERSRILAGISRYAKGQEALAERVRDESDKLSLAKDSPAAEETPQTKEIEDRLKWDTRIFQERRQSLTYVCETPVLLEKRVFEIARRIQPKL</sequence>
<feature type="region of interest" description="Disordered" evidence="1">
    <location>
        <begin position="137"/>
        <end position="156"/>
    </location>
</feature>
<proteinExistence type="predicted"/>
<dbReference type="EMBL" id="JAUSVX010000001">
    <property type="protein sequence ID" value="MDQ0467073.1"/>
    <property type="molecule type" value="Genomic_DNA"/>
</dbReference>
<name>A0ABU0IYI2_9HYPH</name>
<evidence type="ECO:0000256" key="2">
    <source>
        <dbReference type="SAM" id="SignalP"/>
    </source>
</evidence>
<protein>
    <submittedName>
        <fullName evidence="3">Uncharacterized protein</fullName>
    </submittedName>
</protein>
<gene>
    <name evidence="3" type="ORF">QO011_000068</name>
</gene>
<reference evidence="3 4" key="1">
    <citation type="submission" date="2023-07" db="EMBL/GenBank/DDBJ databases">
        <title>Genomic Encyclopedia of Type Strains, Phase IV (KMG-IV): sequencing the most valuable type-strain genomes for metagenomic binning, comparative biology and taxonomic classification.</title>
        <authorList>
            <person name="Goeker M."/>
        </authorList>
    </citation>
    <scope>NUCLEOTIDE SEQUENCE [LARGE SCALE GENOMIC DNA]</scope>
    <source>
        <strain evidence="3 4">DSM 19619</strain>
    </source>
</reference>
<evidence type="ECO:0000256" key="1">
    <source>
        <dbReference type="SAM" id="MobiDB-lite"/>
    </source>
</evidence>
<comment type="caution">
    <text evidence="3">The sequence shown here is derived from an EMBL/GenBank/DDBJ whole genome shotgun (WGS) entry which is preliminary data.</text>
</comment>